<proteinExistence type="predicted"/>
<evidence type="ECO:0000313" key="1">
    <source>
        <dbReference type="EMBL" id="RXW13785.1"/>
    </source>
</evidence>
<name>A0A4Q2D6J3_9AGAR</name>
<protein>
    <submittedName>
        <fullName evidence="1">Uncharacterized protein</fullName>
    </submittedName>
</protein>
<dbReference type="AlphaFoldDB" id="A0A4Q2D6J3"/>
<accession>A0A4Q2D6J3</accession>
<keyword evidence="2" id="KW-1185">Reference proteome</keyword>
<reference evidence="1 2" key="1">
    <citation type="submission" date="2019-01" db="EMBL/GenBank/DDBJ databases">
        <title>Draft genome sequence of Psathyrella aberdarensis IHI B618.</title>
        <authorList>
            <person name="Buettner E."/>
            <person name="Kellner H."/>
        </authorList>
    </citation>
    <scope>NUCLEOTIDE SEQUENCE [LARGE SCALE GENOMIC DNA]</scope>
    <source>
        <strain evidence="1 2">IHI B618</strain>
    </source>
</reference>
<dbReference type="Proteomes" id="UP000290288">
    <property type="component" value="Unassembled WGS sequence"/>
</dbReference>
<gene>
    <name evidence="1" type="ORF">EST38_g12069</name>
</gene>
<comment type="caution">
    <text evidence="1">The sequence shown here is derived from an EMBL/GenBank/DDBJ whole genome shotgun (WGS) entry which is preliminary data.</text>
</comment>
<dbReference type="EMBL" id="SDEE01000831">
    <property type="protein sequence ID" value="RXW13785.1"/>
    <property type="molecule type" value="Genomic_DNA"/>
</dbReference>
<evidence type="ECO:0000313" key="2">
    <source>
        <dbReference type="Proteomes" id="UP000290288"/>
    </source>
</evidence>
<sequence>MDSMALGFANSSFVLANTQQSVKELCSCLQIACIAGNKNFMVMKEARANLEVAVGELVKRKESVANNAPVMRLIERHINLCEQMAKVINTLSEHIITSAAELGSSTKALAVALGTTLKEPEEAQ</sequence>
<dbReference type="OrthoDB" id="10391405at2759"/>
<organism evidence="1 2">
    <name type="scientific">Candolleomyces aberdarensis</name>
    <dbReference type="NCBI Taxonomy" id="2316362"/>
    <lineage>
        <taxon>Eukaryota</taxon>
        <taxon>Fungi</taxon>
        <taxon>Dikarya</taxon>
        <taxon>Basidiomycota</taxon>
        <taxon>Agaricomycotina</taxon>
        <taxon>Agaricomycetes</taxon>
        <taxon>Agaricomycetidae</taxon>
        <taxon>Agaricales</taxon>
        <taxon>Agaricineae</taxon>
        <taxon>Psathyrellaceae</taxon>
        <taxon>Candolleomyces</taxon>
    </lineage>
</organism>